<dbReference type="EMBL" id="JASBWU010000007">
    <property type="protein sequence ID" value="KAJ9120212.1"/>
    <property type="molecule type" value="Genomic_DNA"/>
</dbReference>
<gene>
    <name evidence="1" type="ORF">QFC22_003112</name>
</gene>
<dbReference type="Proteomes" id="UP001243375">
    <property type="component" value="Unassembled WGS sequence"/>
</dbReference>
<reference evidence="1" key="1">
    <citation type="submission" date="2023-04" db="EMBL/GenBank/DDBJ databases">
        <title>Draft Genome sequencing of Naganishia species isolated from polar environments using Oxford Nanopore Technology.</title>
        <authorList>
            <person name="Leo P."/>
            <person name="Venkateswaran K."/>
        </authorList>
    </citation>
    <scope>NUCLEOTIDE SEQUENCE</scope>
    <source>
        <strain evidence="1">MNA-CCFEE 5425</strain>
    </source>
</reference>
<protein>
    <submittedName>
        <fullName evidence="1">Uncharacterized protein</fullName>
    </submittedName>
</protein>
<comment type="caution">
    <text evidence="1">The sequence shown here is derived from an EMBL/GenBank/DDBJ whole genome shotgun (WGS) entry which is preliminary data.</text>
</comment>
<proteinExistence type="predicted"/>
<name>A0ACC2XBU1_9TREE</name>
<evidence type="ECO:0000313" key="2">
    <source>
        <dbReference type="Proteomes" id="UP001243375"/>
    </source>
</evidence>
<evidence type="ECO:0000313" key="1">
    <source>
        <dbReference type="EMBL" id="KAJ9120212.1"/>
    </source>
</evidence>
<sequence length="869" mass="95115">MPSFSFANPLSGRRAVSAQDRATSKQHKSKLSIAPAAPSLPQGSSVRQDLSSLPLEQQFSNLSSGTRPSISASSSTQDVRQATYINNLQAVNVSSIGRKNIAGLSGEQKIVAVLINRLVSKLPASTGSSLGTTEADPIVQQTIAALEKISETKLALVAHGLTTVLEGFVPQTANLALANQPIHVLQSQYVILRTMQHCTTAYWKYHHLQNPTTTFAFRSETEGYPRPWFNPPAIEESLARFMVATLVLYIRMTTYEVTSVQSGVRGRTAPVPGTFGIKGENEQTPMGRSMLRFLHGFSTSADVGLKYRTEQSMEGKAHEEGPGGLMVTSEGTDAEFSHGPSTPATGARGQHQGRRRRQSSHSINTMASAGGSTSAATLMCEIARQVGKIFYFLSSAAWSVVYGNIRGTLLKLDKSAEEHPDAVEIRILEWSNLDQTKLTSVIKDFASHFLHIKRSVQPALSVAVHSAIWNWVEAYPVEFTALHKKGKRVDGGAETLFDIIHGLATTGNGPQKAKAFWPTQAALLLLCPDILDKAIHGETGSSVTKKASFLENLRKTGKASYMDEPTLLCYVDFCKAGSIIPLGSSQYALHEYVRDVRSDFQERLLHDTNVIEVLDINLLICGFVALHRSRFLDSRAWSPMLAFLKEAKSLKCRKVIAHSALILILESDNQPHGPPLLEIQTAAAPFFRAWLCECIAHWTSEGNWKPTYEVDLNVIDIPTYMAREKILLDAILKLYAAEPAFAFDGTGVASGTLGIPEFLVTLSKGAFHLRSPETAKDCERSLLALQNWIFSLPENAADTEAQQLSVSLISLLGPDFDMNARTIRALGTLARYRKDASSTIDRDMQVMRESASSVFEHICENLEGVFGKL</sequence>
<accession>A0ACC2XBU1</accession>
<keyword evidence="2" id="KW-1185">Reference proteome</keyword>
<organism evidence="1 2">
    <name type="scientific">Naganishia vaughanmartiniae</name>
    <dbReference type="NCBI Taxonomy" id="1424756"/>
    <lineage>
        <taxon>Eukaryota</taxon>
        <taxon>Fungi</taxon>
        <taxon>Dikarya</taxon>
        <taxon>Basidiomycota</taxon>
        <taxon>Agaricomycotina</taxon>
        <taxon>Tremellomycetes</taxon>
        <taxon>Filobasidiales</taxon>
        <taxon>Filobasidiaceae</taxon>
        <taxon>Naganishia</taxon>
    </lineage>
</organism>